<dbReference type="InterPro" id="IPR036938">
    <property type="entry name" value="PAP2/HPO_sf"/>
</dbReference>
<dbReference type="SUPFAM" id="SSF48317">
    <property type="entry name" value="Acid phosphatase/Vanadium-dependent haloperoxidase"/>
    <property type="match status" value="1"/>
</dbReference>
<protein>
    <submittedName>
        <fullName evidence="3">PAP2 superfamily protein</fullName>
    </submittedName>
</protein>
<proteinExistence type="predicted"/>
<feature type="transmembrane region" description="Helical" evidence="1">
    <location>
        <begin position="255"/>
        <end position="273"/>
    </location>
</feature>
<keyword evidence="1" id="KW-0472">Membrane</keyword>
<organism evidence="3 4">
    <name type="scientific">Hydrogenoanaerobacterium saccharovorans</name>
    <dbReference type="NCBI Taxonomy" id="474960"/>
    <lineage>
        <taxon>Bacteria</taxon>
        <taxon>Bacillati</taxon>
        <taxon>Bacillota</taxon>
        <taxon>Clostridia</taxon>
        <taxon>Eubacteriales</taxon>
        <taxon>Oscillospiraceae</taxon>
        <taxon>Hydrogenoanaerobacterium</taxon>
    </lineage>
</organism>
<dbReference type="PANTHER" id="PTHR14969">
    <property type="entry name" value="SPHINGOSINE-1-PHOSPHATE PHOSPHOHYDROLASE"/>
    <property type="match status" value="1"/>
</dbReference>
<dbReference type="Proteomes" id="UP000199158">
    <property type="component" value="Unassembled WGS sequence"/>
</dbReference>
<keyword evidence="1" id="KW-1133">Transmembrane helix</keyword>
<feature type="transmembrane region" description="Helical" evidence="1">
    <location>
        <begin position="140"/>
        <end position="158"/>
    </location>
</feature>
<dbReference type="Pfam" id="PF01569">
    <property type="entry name" value="PAP2"/>
    <property type="match status" value="1"/>
</dbReference>
<evidence type="ECO:0000256" key="1">
    <source>
        <dbReference type="SAM" id="Phobius"/>
    </source>
</evidence>
<gene>
    <name evidence="3" type="ORF">SAMN05216180_2217</name>
</gene>
<feature type="domain" description="Phosphatidic acid phosphatase type 2/haloperoxidase" evidence="2">
    <location>
        <begin position="44"/>
        <end position="155"/>
    </location>
</feature>
<evidence type="ECO:0000259" key="2">
    <source>
        <dbReference type="SMART" id="SM00014"/>
    </source>
</evidence>
<keyword evidence="4" id="KW-1185">Reference proteome</keyword>
<dbReference type="InterPro" id="IPR000326">
    <property type="entry name" value="PAP2/HPO"/>
</dbReference>
<dbReference type="Gene3D" id="1.20.144.10">
    <property type="entry name" value="Phosphatidic acid phosphatase type 2/haloperoxidase"/>
    <property type="match status" value="1"/>
</dbReference>
<keyword evidence="1" id="KW-0812">Transmembrane</keyword>
<name>A0A1H8CLY9_9FIRM</name>
<feature type="transmembrane region" description="Helical" evidence="1">
    <location>
        <begin position="170"/>
        <end position="187"/>
    </location>
</feature>
<accession>A0A1H8CLY9</accession>
<evidence type="ECO:0000313" key="3">
    <source>
        <dbReference type="EMBL" id="SEM95932.1"/>
    </source>
</evidence>
<dbReference type="EMBL" id="FOCG01000002">
    <property type="protein sequence ID" value="SEM95932.1"/>
    <property type="molecule type" value="Genomic_DNA"/>
</dbReference>
<dbReference type="SMART" id="SM00014">
    <property type="entry name" value="acidPPc"/>
    <property type="match status" value="1"/>
</dbReference>
<dbReference type="PANTHER" id="PTHR14969:SF13">
    <property type="entry name" value="AT30094P"/>
    <property type="match status" value="1"/>
</dbReference>
<reference evidence="3 4" key="1">
    <citation type="submission" date="2016-10" db="EMBL/GenBank/DDBJ databases">
        <authorList>
            <person name="de Groot N.N."/>
        </authorList>
    </citation>
    <scope>NUCLEOTIDE SEQUENCE [LARGE SCALE GENOMIC DNA]</scope>
    <source>
        <strain evidence="3 4">CGMCC 1.5070</strain>
    </source>
</reference>
<sequence>MLLAIQAIANPVLDYLFIAVTILGEPIAAIIVLTVVYWLWDKETGEYMSFTLLLSLNINGLVKNIFKLPRPIGEKGVRTLRPETATGNSFPSGHTQTAATLYCSYAWRVRRTWITAGALLLTVLTAVSRLYLGVHWPKDVLAGLLLGVAVSIGGYLLFTNINRDGCERVYLLTAAIFLPLAILLADADFAKSYGMLLGFAVAVPLEHRYVKFSTDYLTLGGKLKREALGLAVLIAAKLLLKMVLPATLLFDALEYAMIAFITFFVCPMLFVKLRI</sequence>
<dbReference type="AlphaFoldDB" id="A0A1H8CLY9"/>
<dbReference type="STRING" id="474960.SAMN05216180_2217"/>
<feature type="transmembrane region" description="Helical" evidence="1">
    <location>
        <begin position="12"/>
        <end position="40"/>
    </location>
</feature>
<evidence type="ECO:0000313" key="4">
    <source>
        <dbReference type="Proteomes" id="UP000199158"/>
    </source>
</evidence>
<feature type="transmembrane region" description="Helical" evidence="1">
    <location>
        <begin position="113"/>
        <end position="134"/>
    </location>
</feature>